<comment type="caution">
    <text evidence="3">The sequence shown here is derived from an EMBL/GenBank/DDBJ whole genome shotgun (WGS) entry which is preliminary data.</text>
</comment>
<proteinExistence type="predicted"/>
<feature type="transmembrane region" description="Helical" evidence="1">
    <location>
        <begin position="49"/>
        <end position="70"/>
    </location>
</feature>
<keyword evidence="1" id="KW-1133">Transmembrane helix</keyword>
<keyword evidence="4" id="KW-1185">Reference proteome</keyword>
<name>A0ABW0EEL8_9BACT</name>
<dbReference type="RefSeq" id="WP_378018053.1">
    <property type="nucleotide sequence ID" value="NZ_JBHSKT010000008.1"/>
</dbReference>
<accession>A0ABW0EEL8</accession>
<keyword evidence="1" id="KW-0472">Membrane</keyword>
<feature type="domain" description="Uncharacterized protein YyaB-like PH" evidence="2">
    <location>
        <begin position="72"/>
        <end position="147"/>
    </location>
</feature>
<keyword evidence="1" id="KW-0812">Transmembrane</keyword>
<evidence type="ECO:0000313" key="3">
    <source>
        <dbReference type="EMBL" id="MFC5271693.1"/>
    </source>
</evidence>
<gene>
    <name evidence="3" type="ORF">ACFPIB_13830</name>
</gene>
<organism evidence="3 4">
    <name type="scientific">Adhaeribacter terreus</name>
    <dbReference type="NCBI Taxonomy" id="529703"/>
    <lineage>
        <taxon>Bacteria</taxon>
        <taxon>Pseudomonadati</taxon>
        <taxon>Bacteroidota</taxon>
        <taxon>Cytophagia</taxon>
        <taxon>Cytophagales</taxon>
        <taxon>Hymenobacteraceae</taxon>
        <taxon>Adhaeribacter</taxon>
    </lineage>
</organism>
<evidence type="ECO:0000256" key="1">
    <source>
        <dbReference type="SAM" id="Phobius"/>
    </source>
</evidence>
<reference evidence="4" key="1">
    <citation type="journal article" date="2019" name="Int. J. Syst. Evol. Microbiol.">
        <title>The Global Catalogue of Microorganisms (GCM) 10K type strain sequencing project: providing services to taxonomists for standard genome sequencing and annotation.</title>
        <authorList>
            <consortium name="The Broad Institute Genomics Platform"/>
            <consortium name="The Broad Institute Genome Sequencing Center for Infectious Disease"/>
            <person name="Wu L."/>
            <person name="Ma J."/>
        </authorList>
    </citation>
    <scope>NUCLEOTIDE SEQUENCE [LARGE SCALE GENOMIC DNA]</scope>
    <source>
        <strain evidence="4">KACC 12602</strain>
    </source>
</reference>
<feature type="transmembrane region" description="Helical" evidence="1">
    <location>
        <begin position="23"/>
        <end position="43"/>
    </location>
</feature>
<dbReference type="InterPro" id="IPR009589">
    <property type="entry name" value="PH_YyaB-like"/>
</dbReference>
<dbReference type="Pfam" id="PF06713">
    <property type="entry name" value="bPH_4"/>
    <property type="match status" value="1"/>
</dbReference>
<dbReference type="EMBL" id="JBHSKT010000008">
    <property type="protein sequence ID" value="MFC5271693.1"/>
    <property type="molecule type" value="Genomic_DNA"/>
</dbReference>
<sequence>MVHTVASHYSDNLKFRSEKSRQAAFFIFFPTTLVFIMLGYLLLSSEQSWGSYFISFLYAIIYGYLIWMWFDTGYAISENAVAYHSGAMKGKIAISSIRKIERKKELFGGLKPALGTHGIIVHYNKFDDIYFSPENQEQFIQELKVRNPDIVLDL</sequence>
<evidence type="ECO:0000259" key="2">
    <source>
        <dbReference type="Pfam" id="PF06713"/>
    </source>
</evidence>
<dbReference type="Proteomes" id="UP001596161">
    <property type="component" value="Unassembled WGS sequence"/>
</dbReference>
<protein>
    <submittedName>
        <fullName evidence="3">PH domain-containing protein</fullName>
    </submittedName>
</protein>
<evidence type="ECO:0000313" key="4">
    <source>
        <dbReference type="Proteomes" id="UP001596161"/>
    </source>
</evidence>